<dbReference type="InterPro" id="IPR018880">
    <property type="entry name" value="Phage_P4_Ash"/>
</dbReference>
<evidence type="ECO:0000313" key="1">
    <source>
        <dbReference type="EMBL" id="PYA58162.1"/>
    </source>
</evidence>
<protein>
    <submittedName>
        <fullName evidence="1">Ash-like/host cell division inhibitor Icd-like protein</fullName>
    </submittedName>
</protein>
<name>A0ABX5N7G7_SERMA</name>
<gene>
    <name evidence="1" type="ORF">DMW51_22945</name>
</gene>
<keyword evidence="2" id="KW-1185">Reference proteome</keyword>
<dbReference type="Pfam" id="PF10554">
    <property type="entry name" value="Phage_ASH"/>
    <property type="match status" value="1"/>
</dbReference>
<dbReference type="Proteomes" id="UP000247823">
    <property type="component" value="Unassembled WGS sequence"/>
</dbReference>
<accession>A0ABX5N7G7</accession>
<reference evidence="1" key="2">
    <citation type="submission" date="2018-06" db="EMBL/GenBank/DDBJ databases">
        <authorList>
            <person name="Martins R.C."/>
            <person name="Perdigao-Neto L.V."/>
            <person name="Costa S.F."/>
            <person name="Levin A.S.S."/>
        </authorList>
    </citation>
    <scope>NUCLEOTIDE SEQUENCE</scope>
    <source>
        <strain evidence="1">1283</strain>
    </source>
</reference>
<dbReference type="NCBIfam" id="NF033153">
    <property type="entry name" value="phage_ICD_like"/>
    <property type="match status" value="1"/>
</dbReference>
<sequence length="209" mass="23104">MYSIFAWRNIAFTLLSVNLERSDKNGLHVAGPARYSFLVVAKSATGRRNPCNLTAIPDALCVFFCIVALTHLKFLVWCSQVCMGVILACVHHIHRVMVVQAGQLSGWPVSVRAGIPTPVWATTNLGRRNPGGSCFSYLTEVAAMATTPTNTHFKFTYLFLGVRRADLKAIPCRLQVTADSEQAAHRALVREYVLAFAGRLPSRPATEWR</sequence>
<comment type="caution">
    <text evidence="1">The sequence shown here is derived from an EMBL/GenBank/DDBJ whole genome shotgun (WGS) entry which is preliminary data.</text>
</comment>
<organism evidence="1 2">
    <name type="scientific">Serratia marcescens</name>
    <dbReference type="NCBI Taxonomy" id="615"/>
    <lineage>
        <taxon>Bacteria</taxon>
        <taxon>Pseudomonadati</taxon>
        <taxon>Pseudomonadota</taxon>
        <taxon>Gammaproteobacteria</taxon>
        <taxon>Enterobacterales</taxon>
        <taxon>Yersiniaceae</taxon>
        <taxon>Serratia</taxon>
    </lineage>
</organism>
<reference evidence="1" key="1">
    <citation type="submission" date="2018-06" db="EMBL/GenBank/DDBJ databases">
        <title>Serratia marcescens genome sequencing and assembly.</title>
        <authorList>
            <person name="Martins R.C.R."/>
            <person name="Perdigao-Neto L.V."/>
            <person name="Costa S.F."/>
            <person name="Levin A.S.S."/>
        </authorList>
    </citation>
    <scope>NUCLEOTIDE SEQUENCE</scope>
    <source>
        <strain evidence="1">1283</strain>
    </source>
</reference>
<dbReference type="EMBL" id="QJQB01000520">
    <property type="protein sequence ID" value="PYA58162.1"/>
    <property type="molecule type" value="Genomic_DNA"/>
</dbReference>
<proteinExistence type="predicted"/>
<evidence type="ECO:0000313" key="2">
    <source>
        <dbReference type="Proteomes" id="UP000247823"/>
    </source>
</evidence>